<sequence>MEETNEKQLNLFELMMIGIGQIIGSGIVVLLCIAIGMTGKGVAVSFLLATVIIIIPLIPLAALGSAIPNKGGMYSYVRDLIGPRTAFFYVALLVFGQFILAQYAIGISQYAQDLWPFINPRLLAGAVMTFVFIVNIVGLKTSVFVQRVTVIILIVSLFAFIGFGLPQVKEFPSFFEAKNIFPNGIGTFISAMLLVRYTMIGGEFLSEFGGKAKNPGKNIPIAMIGSTLIVAVVYFLITIVAAGVLPVSEVANKTLGVVAKRILPNYMYYIFMIGGGMIALFTSLNAVFSWAPIGIKAAINDGWLPKKMAEENKRFGTPHYLLLMYYIIGMYPIITGQEIKVVSLIGANVGLIFSIFPVITLFFLKKKRPEAYKNAKFKLGPIASIIFPILSVTIYIIGIASSWSFLKSQGAIIPIVVFCIIILIYSNLRYPYIDRNKK</sequence>
<evidence type="ECO:0000256" key="6">
    <source>
        <dbReference type="SAM" id="Phobius"/>
    </source>
</evidence>
<comment type="subcellular location">
    <subcellularLocation>
        <location evidence="1">Cell membrane</location>
        <topology evidence="1">Multi-pass membrane protein</topology>
    </subcellularLocation>
</comment>
<evidence type="ECO:0000313" key="8">
    <source>
        <dbReference type="Proteomes" id="UP001225134"/>
    </source>
</evidence>
<keyword evidence="4 6" id="KW-1133">Transmembrane helix</keyword>
<evidence type="ECO:0000313" key="7">
    <source>
        <dbReference type="EMBL" id="MDK9580545.1"/>
    </source>
</evidence>
<feature type="transmembrane region" description="Helical" evidence="6">
    <location>
        <begin position="12"/>
        <end position="36"/>
    </location>
</feature>
<keyword evidence="8" id="KW-1185">Reference proteome</keyword>
<keyword evidence="5 6" id="KW-0472">Membrane</keyword>
<keyword evidence="3 6" id="KW-0812">Transmembrane</keyword>
<evidence type="ECO:0000256" key="1">
    <source>
        <dbReference type="ARBA" id="ARBA00004651"/>
    </source>
</evidence>
<feature type="transmembrane region" description="Helical" evidence="6">
    <location>
        <begin position="117"/>
        <end position="138"/>
    </location>
</feature>
<keyword evidence="2" id="KW-1003">Cell membrane</keyword>
<dbReference type="PIRSF" id="PIRSF006060">
    <property type="entry name" value="AA_transporter"/>
    <property type="match status" value="1"/>
</dbReference>
<dbReference type="Pfam" id="PF13520">
    <property type="entry name" value="AA_permease_2"/>
    <property type="match status" value="1"/>
</dbReference>
<protein>
    <submittedName>
        <fullName evidence="7">APC family permease</fullName>
    </submittedName>
</protein>
<feature type="transmembrane region" description="Helical" evidence="6">
    <location>
        <begin position="315"/>
        <end position="335"/>
    </location>
</feature>
<dbReference type="EMBL" id="JASSPP010000004">
    <property type="protein sequence ID" value="MDK9580545.1"/>
    <property type="molecule type" value="Genomic_DNA"/>
</dbReference>
<organism evidence="7 8">
    <name type="scientific">Sneathia sanguinegens</name>
    <dbReference type="NCBI Taxonomy" id="40543"/>
    <lineage>
        <taxon>Bacteria</taxon>
        <taxon>Fusobacteriati</taxon>
        <taxon>Fusobacteriota</taxon>
        <taxon>Fusobacteriia</taxon>
        <taxon>Fusobacteriales</taxon>
        <taxon>Leptotrichiaceae</taxon>
        <taxon>Sneathia</taxon>
    </lineage>
</organism>
<dbReference type="Proteomes" id="UP001225134">
    <property type="component" value="Unassembled WGS sequence"/>
</dbReference>
<dbReference type="PANTHER" id="PTHR42770:SF7">
    <property type="entry name" value="MEMBRANE PROTEIN"/>
    <property type="match status" value="1"/>
</dbReference>
<feature type="transmembrane region" description="Helical" evidence="6">
    <location>
        <begin position="150"/>
        <end position="168"/>
    </location>
</feature>
<evidence type="ECO:0000256" key="5">
    <source>
        <dbReference type="ARBA" id="ARBA00023136"/>
    </source>
</evidence>
<reference evidence="7 8" key="1">
    <citation type="submission" date="2023-06" db="EMBL/GenBank/DDBJ databases">
        <title>Antibody response to the Sneathia vaginalis cytopathogenic toxin A during pregnancy.</title>
        <authorList>
            <person name="Mccoy Z.T."/>
            <person name="Serrano M.G."/>
            <person name="Spaine K."/>
            <person name="Edwards D.J."/>
            <person name="Buck G.A."/>
            <person name="Jefferson K."/>
        </authorList>
    </citation>
    <scope>NUCLEOTIDE SEQUENCE [LARGE SCALE GENOMIC DNA]</scope>
    <source>
        <strain evidence="7 8">CCUG 42621</strain>
    </source>
</reference>
<dbReference type="RefSeq" id="WP_285152854.1">
    <property type="nucleotide sequence ID" value="NZ_JASSPP010000004.1"/>
</dbReference>
<dbReference type="InterPro" id="IPR002293">
    <property type="entry name" value="AA/rel_permease1"/>
</dbReference>
<comment type="caution">
    <text evidence="7">The sequence shown here is derived from an EMBL/GenBank/DDBJ whole genome shotgun (WGS) entry which is preliminary data.</text>
</comment>
<name>A0ABT7HLH1_9FUSO</name>
<feature type="transmembrane region" description="Helical" evidence="6">
    <location>
        <begin position="86"/>
        <end position="105"/>
    </location>
</feature>
<evidence type="ECO:0000256" key="4">
    <source>
        <dbReference type="ARBA" id="ARBA00022989"/>
    </source>
</evidence>
<gene>
    <name evidence="7" type="ORF">QQA45_03315</name>
</gene>
<evidence type="ECO:0000256" key="2">
    <source>
        <dbReference type="ARBA" id="ARBA00022475"/>
    </source>
</evidence>
<dbReference type="PANTHER" id="PTHR42770">
    <property type="entry name" value="AMINO ACID TRANSPORTER-RELATED"/>
    <property type="match status" value="1"/>
</dbReference>
<accession>A0ABT7HLH1</accession>
<evidence type="ECO:0000256" key="3">
    <source>
        <dbReference type="ARBA" id="ARBA00022692"/>
    </source>
</evidence>
<dbReference type="Gene3D" id="1.20.1740.10">
    <property type="entry name" value="Amino acid/polyamine transporter I"/>
    <property type="match status" value="1"/>
</dbReference>
<feature type="transmembrane region" description="Helical" evidence="6">
    <location>
        <begin position="221"/>
        <end position="246"/>
    </location>
</feature>
<dbReference type="InterPro" id="IPR050367">
    <property type="entry name" value="APC_superfamily"/>
</dbReference>
<proteinExistence type="predicted"/>
<feature type="transmembrane region" description="Helical" evidence="6">
    <location>
        <begin position="42"/>
        <end position="65"/>
    </location>
</feature>
<feature type="transmembrane region" description="Helical" evidence="6">
    <location>
        <begin position="180"/>
        <end position="200"/>
    </location>
</feature>
<feature type="transmembrane region" description="Helical" evidence="6">
    <location>
        <begin position="411"/>
        <end position="428"/>
    </location>
</feature>
<feature type="transmembrane region" description="Helical" evidence="6">
    <location>
        <begin position="385"/>
        <end position="405"/>
    </location>
</feature>
<feature type="transmembrane region" description="Helical" evidence="6">
    <location>
        <begin position="341"/>
        <end position="364"/>
    </location>
</feature>
<feature type="transmembrane region" description="Helical" evidence="6">
    <location>
        <begin position="266"/>
        <end position="295"/>
    </location>
</feature>